<dbReference type="EMBL" id="AZMM01007203">
    <property type="protein sequence ID" value="ETJ38772.1"/>
    <property type="molecule type" value="Genomic_DNA"/>
</dbReference>
<name>W1Y8D5_9ZZZZ</name>
<reference evidence="1" key="1">
    <citation type="submission" date="2013-12" db="EMBL/GenBank/DDBJ databases">
        <title>A Varibaculum cambriense genome reconstructed from a premature infant gut community with otherwise low bacterial novelty that shifts toward anaerobic metabolism during the third week of life.</title>
        <authorList>
            <person name="Brown C.T."/>
            <person name="Sharon I."/>
            <person name="Thomas B.C."/>
            <person name="Castelle C.J."/>
            <person name="Morowitz M.J."/>
            <person name="Banfield J.F."/>
        </authorList>
    </citation>
    <scope>NUCLEOTIDE SEQUENCE</scope>
</reference>
<feature type="non-terminal residue" evidence="1">
    <location>
        <position position="68"/>
    </location>
</feature>
<evidence type="ECO:0000313" key="1">
    <source>
        <dbReference type="EMBL" id="ETJ38772.1"/>
    </source>
</evidence>
<dbReference type="AlphaFoldDB" id="W1Y8D5"/>
<accession>W1Y8D5</accession>
<gene>
    <name evidence="1" type="ORF">Q604_UNBC07203G0001</name>
</gene>
<protein>
    <submittedName>
        <fullName evidence="1">Chromosomal replication initiator protein DnaA</fullName>
    </submittedName>
</protein>
<organism evidence="1">
    <name type="scientific">human gut metagenome</name>
    <dbReference type="NCBI Taxonomy" id="408170"/>
    <lineage>
        <taxon>unclassified sequences</taxon>
        <taxon>metagenomes</taxon>
        <taxon>organismal metagenomes</taxon>
    </lineage>
</organism>
<proteinExistence type="predicted"/>
<comment type="caution">
    <text evidence="1">The sequence shown here is derived from an EMBL/GenBank/DDBJ whole genome shotgun (WGS) entry which is preliminary data.</text>
</comment>
<sequence length="68" mass="7904">MQSFDLNNIWEHILQEAKKNMQHLPDALYLRVTSSLIPMFLDSHSIHIGVMQTFVKNLIDQQPQISKA</sequence>